<evidence type="ECO:0000256" key="3">
    <source>
        <dbReference type="ARBA" id="ARBA00022679"/>
    </source>
</evidence>
<protein>
    <recommendedName>
        <fullName evidence="2">histidine kinase</fullName>
        <ecNumber evidence="2">2.7.13.3</ecNumber>
    </recommendedName>
</protein>
<keyword evidence="6" id="KW-1133">Transmembrane helix</keyword>
<dbReference type="Pfam" id="PF00512">
    <property type="entry name" value="HisKA"/>
    <property type="match status" value="1"/>
</dbReference>
<dbReference type="PROSITE" id="PS50109">
    <property type="entry name" value="HIS_KIN"/>
    <property type="match status" value="1"/>
</dbReference>
<keyword evidence="6" id="KW-0812">Transmembrane</keyword>
<dbReference type="AlphaFoldDB" id="A0A3P7P1I6"/>
<organism evidence="8 9">
    <name type="scientific">Petrocella atlantisensis</name>
    <dbReference type="NCBI Taxonomy" id="2173034"/>
    <lineage>
        <taxon>Bacteria</taxon>
        <taxon>Bacillati</taxon>
        <taxon>Bacillota</taxon>
        <taxon>Clostridia</taxon>
        <taxon>Lachnospirales</taxon>
        <taxon>Vallitaleaceae</taxon>
        <taxon>Petrocella</taxon>
    </lineage>
</organism>
<dbReference type="PANTHER" id="PTHR43047">
    <property type="entry name" value="TWO-COMPONENT HISTIDINE PROTEIN KINASE"/>
    <property type="match status" value="1"/>
</dbReference>
<dbReference type="InterPro" id="IPR003594">
    <property type="entry name" value="HATPase_dom"/>
</dbReference>
<dbReference type="InterPro" id="IPR035965">
    <property type="entry name" value="PAS-like_dom_sf"/>
</dbReference>
<dbReference type="Gene3D" id="3.30.565.10">
    <property type="entry name" value="Histidine kinase-like ATPase, C-terminal domain"/>
    <property type="match status" value="1"/>
</dbReference>
<dbReference type="KEGG" id="cbar:PATL70BA_3077"/>
<dbReference type="Pfam" id="PF02518">
    <property type="entry name" value="HATPase_c"/>
    <property type="match status" value="1"/>
</dbReference>
<dbReference type="NCBIfam" id="TIGR00229">
    <property type="entry name" value="sensory_box"/>
    <property type="match status" value="1"/>
</dbReference>
<dbReference type="CDD" id="cd00082">
    <property type="entry name" value="HisKA"/>
    <property type="match status" value="1"/>
</dbReference>
<dbReference type="EMBL" id="LR130778">
    <property type="protein sequence ID" value="VDN48995.1"/>
    <property type="molecule type" value="Genomic_DNA"/>
</dbReference>
<keyword evidence="6" id="KW-0472">Membrane</keyword>
<feature type="domain" description="Histidine kinase" evidence="7">
    <location>
        <begin position="270"/>
        <end position="485"/>
    </location>
</feature>
<dbReference type="Proteomes" id="UP000279029">
    <property type="component" value="Chromosome"/>
</dbReference>
<dbReference type="SMART" id="SM00387">
    <property type="entry name" value="HATPase_c"/>
    <property type="match status" value="1"/>
</dbReference>
<evidence type="ECO:0000256" key="2">
    <source>
        <dbReference type="ARBA" id="ARBA00012438"/>
    </source>
</evidence>
<keyword evidence="9" id="KW-1185">Reference proteome</keyword>
<dbReference type="OrthoDB" id="9790669at2"/>
<dbReference type="SUPFAM" id="SSF55874">
    <property type="entry name" value="ATPase domain of HSP90 chaperone/DNA topoisomerase II/histidine kinase"/>
    <property type="match status" value="1"/>
</dbReference>
<feature type="transmembrane region" description="Helical" evidence="6">
    <location>
        <begin position="73"/>
        <end position="91"/>
    </location>
</feature>
<keyword evidence="5" id="KW-0902">Two-component regulatory system</keyword>
<dbReference type="SUPFAM" id="SSF47384">
    <property type="entry name" value="Homodimeric domain of signal transducing histidine kinase"/>
    <property type="match status" value="1"/>
</dbReference>
<evidence type="ECO:0000256" key="1">
    <source>
        <dbReference type="ARBA" id="ARBA00000085"/>
    </source>
</evidence>
<gene>
    <name evidence="8" type="ORF">PATL70BA_3077</name>
</gene>
<comment type="catalytic activity">
    <reaction evidence="1">
        <text>ATP + protein L-histidine = ADP + protein N-phospho-L-histidine.</text>
        <dbReference type="EC" id="2.7.13.3"/>
    </reaction>
</comment>
<evidence type="ECO:0000256" key="5">
    <source>
        <dbReference type="ARBA" id="ARBA00023012"/>
    </source>
</evidence>
<reference evidence="8 9" key="1">
    <citation type="submission" date="2018-09" db="EMBL/GenBank/DDBJ databases">
        <authorList>
            <person name="Postec A."/>
        </authorList>
    </citation>
    <scope>NUCLEOTIDE SEQUENCE [LARGE SCALE GENOMIC DNA]</scope>
    <source>
        <strain evidence="8">70B-A</strain>
    </source>
</reference>
<accession>A0A3P7P1I6</accession>
<dbReference type="EC" id="2.7.13.3" evidence="2"/>
<evidence type="ECO:0000313" key="9">
    <source>
        <dbReference type="Proteomes" id="UP000279029"/>
    </source>
</evidence>
<dbReference type="SMART" id="SM00388">
    <property type="entry name" value="HisKA"/>
    <property type="match status" value="1"/>
</dbReference>
<keyword evidence="3" id="KW-0808">Transferase</keyword>
<proteinExistence type="predicted"/>
<feature type="transmembrane region" description="Helical" evidence="6">
    <location>
        <begin position="49"/>
        <end position="66"/>
    </location>
</feature>
<dbReference type="Gene3D" id="3.30.450.20">
    <property type="entry name" value="PAS domain"/>
    <property type="match status" value="1"/>
</dbReference>
<name>A0A3P7P1I6_9FIRM</name>
<keyword evidence="4" id="KW-0418">Kinase</keyword>
<dbReference type="GO" id="GO:0000155">
    <property type="term" value="F:phosphorelay sensor kinase activity"/>
    <property type="evidence" value="ECO:0007669"/>
    <property type="project" value="InterPro"/>
</dbReference>
<dbReference type="InterPro" id="IPR036890">
    <property type="entry name" value="HATPase_C_sf"/>
</dbReference>
<evidence type="ECO:0000259" key="7">
    <source>
        <dbReference type="PROSITE" id="PS50109"/>
    </source>
</evidence>
<dbReference type="InterPro" id="IPR003661">
    <property type="entry name" value="HisK_dim/P_dom"/>
</dbReference>
<evidence type="ECO:0000256" key="6">
    <source>
        <dbReference type="SAM" id="Phobius"/>
    </source>
</evidence>
<dbReference type="SUPFAM" id="SSF55785">
    <property type="entry name" value="PYP-like sensor domain (PAS domain)"/>
    <property type="match status" value="1"/>
</dbReference>
<dbReference type="InterPro" id="IPR000014">
    <property type="entry name" value="PAS"/>
</dbReference>
<evidence type="ECO:0000313" key="8">
    <source>
        <dbReference type="EMBL" id="VDN48995.1"/>
    </source>
</evidence>
<sequence length="487" mass="56957">MIILVLLVVVLASSFVKAWTEKYQLRLNYLLWAITMISTMIAYYTRSDVYITSHLLLLLISIYSLYSRSRMRNYIFIYLIAVLPFAFFSEIDFEKKLISIIATVVVLTMAYVRSIYDEHIYNAYADTNQSQNMLLMNAQEAFALHRMVLDDLGNPVDYIYLAVNAAFEKITGLKEADIIGKTVLEVLPDTESYWIDIYGEVALERTSRSVVNYSKAFDKYYEVRAYPTEQHEFAVLFMDVTERLHNENKLKHAMKQSDNANQLKTQFLKDINHRLRTPLNGMMGMMQLIDINEVGQNNRELFEAMVLEMKHTRNIINQISKYIDIQGMDFEYTHNNVYNLVVDEVKKFDLEGLDIKVEQSEDKDLEIFIERKVLVSVLRELVVNAKNHTKNNKVLIKLQNQHNRENQISNMRITVTDYGKGIEKDRLKYIFNEFYHHDFIHIYKESDSISIPMCKQMLLCCGGDLIVESVMNYGTSFTMILPVYTIR</sequence>
<dbReference type="InterPro" id="IPR005467">
    <property type="entry name" value="His_kinase_dom"/>
</dbReference>
<dbReference type="Gene3D" id="1.10.287.130">
    <property type="match status" value="1"/>
</dbReference>
<evidence type="ECO:0000256" key="4">
    <source>
        <dbReference type="ARBA" id="ARBA00022777"/>
    </source>
</evidence>
<dbReference type="InterPro" id="IPR036097">
    <property type="entry name" value="HisK_dim/P_sf"/>
</dbReference>